<reference evidence="2" key="1">
    <citation type="submission" date="2023-03" db="EMBL/GenBank/DDBJ databases">
        <title>Multiphase analysis and comparison of six strains from genera Psychromarinibacter, Lutimaribacter, and Maritimibacter, including a novel species: Psychromarinibacter sediminicola sp. nov.</title>
        <authorList>
            <person name="Wang Y.-H."/>
            <person name="Ye M.-Q."/>
            <person name="Du Z.-J."/>
        </authorList>
    </citation>
    <scope>NUCLEOTIDE SEQUENCE</scope>
    <source>
        <strain evidence="2">C21-152</strain>
    </source>
</reference>
<keyword evidence="2" id="KW-0503">Monooxygenase</keyword>
<dbReference type="GO" id="GO:0004497">
    <property type="term" value="F:monooxygenase activity"/>
    <property type="evidence" value="ECO:0007669"/>
    <property type="project" value="UniProtKB-KW"/>
</dbReference>
<dbReference type="RefSeq" id="WP_275566208.1">
    <property type="nucleotide sequence ID" value="NZ_JARGYC010000008.1"/>
</dbReference>
<dbReference type="SUPFAM" id="SSF54909">
    <property type="entry name" value="Dimeric alpha+beta barrel"/>
    <property type="match status" value="1"/>
</dbReference>
<accession>A0AAE3T785</accession>
<evidence type="ECO:0000313" key="2">
    <source>
        <dbReference type="EMBL" id="MDF0600065.1"/>
    </source>
</evidence>
<comment type="caution">
    <text evidence="2">The sequence shown here is derived from an EMBL/GenBank/DDBJ whole genome shotgun (WGS) entry which is preliminary data.</text>
</comment>
<dbReference type="AlphaFoldDB" id="A0AAE3T785"/>
<dbReference type="PANTHER" id="PTHR33336:SF15">
    <property type="entry name" value="ABM DOMAIN-CONTAINING PROTEIN"/>
    <property type="match status" value="1"/>
</dbReference>
<dbReference type="PANTHER" id="PTHR33336">
    <property type="entry name" value="QUINOL MONOOXYGENASE YGIN-RELATED"/>
    <property type="match status" value="1"/>
</dbReference>
<dbReference type="InterPro" id="IPR011008">
    <property type="entry name" value="Dimeric_a/b-barrel"/>
</dbReference>
<sequence length="99" mass="10971">MLVVTGVTRIAETDAPAARAAAAKVAALTRTEDGCFTYAFYEDVEVPGRFRVYEEWRDEAALRAHLATAHIAEFREVIGGLEVLERDIKMLKGCTEEPL</sequence>
<dbReference type="InterPro" id="IPR007138">
    <property type="entry name" value="ABM_dom"/>
</dbReference>
<dbReference type="EMBL" id="JARGYC010000008">
    <property type="protein sequence ID" value="MDF0600065.1"/>
    <property type="molecule type" value="Genomic_DNA"/>
</dbReference>
<dbReference type="Gene3D" id="3.30.70.100">
    <property type="match status" value="1"/>
</dbReference>
<keyword evidence="2" id="KW-0560">Oxidoreductase</keyword>
<organism evidence="2 3">
    <name type="scientific">Psychromarinibacter sediminicola</name>
    <dbReference type="NCBI Taxonomy" id="3033385"/>
    <lineage>
        <taxon>Bacteria</taxon>
        <taxon>Pseudomonadati</taxon>
        <taxon>Pseudomonadota</taxon>
        <taxon>Alphaproteobacteria</taxon>
        <taxon>Rhodobacterales</taxon>
        <taxon>Paracoccaceae</taxon>
        <taxon>Psychromarinibacter</taxon>
    </lineage>
</organism>
<dbReference type="Pfam" id="PF03992">
    <property type="entry name" value="ABM"/>
    <property type="match status" value="1"/>
</dbReference>
<dbReference type="InterPro" id="IPR050744">
    <property type="entry name" value="AI-2_Isomerase_LsrG"/>
</dbReference>
<protein>
    <submittedName>
        <fullName evidence="2">Quinol monooxygenase</fullName>
    </submittedName>
</protein>
<feature type="domain" description="ABM" evidence="1">
    <location>
        <begin position="2"/>
        <end position="90"/>
    </location>
</feature>
<keyword evidence="3" id="KW-1185">Reference proteome</keyword>
<evidence type="ECO:0000313" key="3">
    <source>
        <dbReference type="Proteomes" id="UP001220964"/>
    </source>
</evidence>
<dbReference type="PROSITE" id="PS51725">
    <property type="entry name" value="ABM"/>
    <property type="match status" value="1"/>
</dbReference>
<evidence type="ECO:0000259" key="1">
    <source>
        <dbReference type="PROSITE" id="PS51725"/>
    </source>
</evidence>
<name>A0AAE3T785_9RHOB</name>
<proteinExistence type="predicted"/>
<dbReference type="Proteomes" id="UP001220964">
    <property type="component" value="Unassembled WGS sequence"/>
</dbReference>
<gene>
    <name evidence="2" type="ORF">P1J78_04905</name>
</gene>